<feature type="transmembrane region" description="Helical" evidence="1">
    <location>
        <begin position="86"/>
        <end position="104"/>
    </location>
</feature>
<proteinExistence type="predicted"/>
<dbReference type="AlphaFoldDB" id="A0A7Z9CGD8"/>
<dbReference type="EMBL" id="UYIV01000001">
    <property type="protein sequence ID" value="VDH03155.1"/>
    <property type="molecule type" value="Genomic_DNA"/>
</dbReference>
<organism evidence="2 3">
    <name type="scientific">Bergeyella zoohelcum</name>
    <dbReference type="NCBI Taxonomy" id="1015"/>
    <lineage>
        <taxon>Bacteria</taxon>
        <taxon>Pseudomonadati</taxon>
        <taxon>Bacteroidota</taxon>
        <taxon>Flavobacteriia</taxon>
        <taxon>Flavobacteriales</taxon>
        <taxon>Weeksellaceae</taxon>
        <taxon>Bergeyella</taxon>
    </lineage>
</organism>
<dbReference type="RefSeq" id="WP_125150694.1">
    <property type="nucleotide sequence ID" value="NZ_UYIV01000001.1"/>
</dbReference>
<evidence type="ECO:0000256" key="1">
    <source>
        <dbReference type="SAM" id="Phobius"/>
    </source>
</evidence>
<feature type="transmembrane region" description="Helical" evidence="1">
    <location>
        <begin position="56"/>
        <end position="79"/>
    </location>
</feature>
<accession>A0A7Z9CGD8</accession>
<keyword evidence="1" id="KW-1133">Transmembrane helix</keyword>
<name>A0A7Z9CGD8_9FLAO</name>
<dbReference type="Proteomes" id="UP000270205">
    <property type="component" value="Unassembled WGS sequence"/>
</dbReference>
<sequence length="141" mass="16105">MEFLRNTFAVLLGLAVAAGIITLGIRMNPNWVTFDEFSPFRHWRYFLTSMKDKNDFFASLLVFTGIGSIVGGVCTAIIVRYAKVAYAILIGFILLFIAVLDIIFNPFHPVFYKISIFLTFFPFAWVGGKIVEVMYNKRSKR</sequence>
<feature type="transmembrane region" description="Helical" evidence="1">
    <location>
        <begin position="110"/>
        <end position="131"/>
    </location>
</feature>
<keyword evidence="1" id="KW-0812">Transmembrane</keyword>
<reference evidence="2 3" key="1">
    <citation type="submission" date="2018-11" db="EMBL/GenBank/DDBJ databases">
        <authorList>
            <consortium name="Pathogen Informatics"/>
        </authorList>
    </citation>
    <scope>NUCLEOTIDE SEQUENCE [LARGE SCALE GENOMIC DNA]</scope>
    <source>
        <strain evidence="2 3">NCTC12929</strain>
    </source>
</reference>
<evidence type="ECO:0000313" key="2">
    <source>
        <dbReference type="EMBL" id="VDH03155.1"/>
    </source>
</evidence>
<gene>
    <name evidence="2" type="ORF">NCTC12929_00524</name>
</gene>
<feature type="transmembrane region" description="Helical" evidence="1">
    <location>
        <begin position="7"/>
        <end position="25"/>
    </location>
</feature>
<evidence type="ECO:0000313" key="3">
    <source>
        <dbReference type="Proteomes" id="UP000270205"/>
    </source>
</evidence>
<keyword evidence="1" id="KW-0472">Membrane</keyword>
<protein>
    <submittedName>
        <fullName evidence="2">Uncharacterized protein</fullName>
    </submittedName>
</protein>
<comment type="caution">
    <text evidence="2">The sequence shown here is derived from an EMBL/GenBank/DDBJ whole genome shotgun (WGS) entry which is preliminary data.</text>
</comment>